<dbReference type="SUPFAM" id="SSF52402">
    <property type="entry name" value="Adenine nucleotide alpha hydrolases-like"/>
    <property type="match status" value="1"/>
</dbReference>
<dbReference type="PANTHER" id="PTHR46509:SF1">
    <property type="entry name" value="PHOSPHOADENOSINE PHOSPHOSULFATE REDUCTASE"/>
    <property type="match status" value="1"/>
</dbReference>
<dbReference type="Proteomes" id="UP000238220">
    <property type="component" value="Unassembled WGS sequence"/>
</dbReference>
<evidence type="ECO:0000313" key="4">
    <source>
        <dbReference type="EMBL" id="PPE74792.1"/>
    </source>
</evidence>
<accession>A0A2S5TIM3</accession>
<name>A0A2S5TIM3_9GAMM</name>
<dbReference type="Pfam" id="PF01507">
    <property type="entry name" value="PAPS_reduct"/>
    <property type="match status" value="1"/>
</dbReference>
<dbReference type="OrthoDB" id="9794018at2"/>
<dbReference type="PANTHER" id="PTHR46509">
    <property type="entry name" value="PHOSPHOADENOSINE PHOSPHOSULFATE REDUCTASE"/>
    <property type="match status" value="1"/>
</dbReference>
<feature type="domain" description="Phosphoadenosine phosphosulphate reductase" evidence="3">
    <location>
        <begin position="42"/>
        <end position="188"/>
    </location>
</feature>
<gene>
    <name evidence="4" type="ORF">C3942_08235</name>
</gene>
<organism evidence="4 5">
    <name type="scientific">Solimonas fluminis</name>
    <dbReference type="NCBI Taxonomy" id="2086571"/>
    <lineage>
        <taxon>Bacteria</taxon>
        <taxon>Pseudomonadati</taxon>
        <taxon>Pseudomonadota</taxon>
        <taxon>Gammaproteobacteria</taxon>
        <taxon>Nevskiales</taxon>
        <taxon>Nevskiaceae</taxon>
        <taxon>Solimonas</taxon>
    </lineage>
</organism>
<sequence length="208" mass="23689">MHMSLDLQAVNRDLGRDPEGLIAWALAQDPGAIITSNFRPFSAAILHLVTRQRPDIPVVWMDNGYNTAATYQFADQVTEQLKLRRLIYQPLRSRAHREAVDGAQVPALDTPEHDRFTEEVKLEPFRRALRELQPKIWITGVRSGDTAHRAGMDPVSLDSRGVIKVAPILHWSSRELWQYLKQHGLPDNLDYYDPTKGDDKRECGLQTA</sequence>
<dbReference type="GO" id="GO:0004604">
    <property type="term" value="F:phosphoadenylyl-sulfate reductase (thioredoxin) activity"/>
    <property type="evidence" value="ECO:0007669"/>
    <property type="project" value="TreeGrafter"/>
</dbReference>
<dbReference type="Gene3D" id="3.40.50.620">
    <property type="entry name" value="HUPs"/>
    <property type="match status" value="1"/>
</dbReference>
<evidence type="ECO:0000256" key="2">
    <source>
        <dbReference type="ARBA" id="ARBA00024327"/>
    </source>
</evidence>
<reference evidence="4 5" key="1">
    <citation type="submission" date="2018-02" db="EMBL/GenBank/DDBJ databases">
        <title>Genome sequencing of Solimonas sp. HR-BB.</title>
        <authorList>
            <person name="Lee Y."/>
            <person name="Jeon C.O."/>
        </authorList>
    </citation>
    <scope>NUCLEOTIDE SEQUENCE [LARGE SCALE GENOMIC DNA]</scope>
    <source>
        <strain evidence="4 5">HR-BB</strain>
    </source>
</reference>
<comment type="similarity">
    <text evidence="1">Belongs to the PAPS reductase family. CysH subfamily.</text>
</comment>
<proteinExistence type="inferred from homology"/>
<dbReference type="InterPro" id="IPR014729">
    <property type="entry name" value="Rossmann-like_a/b/a_fold"/>
</dbReference>
<dbReference type="EMBL" id="PSNW01000003">
    <property type="protein sequence ID" value="PPE74792.1"/>
    <property type="molecule type" value="Genomic_DNA"/>
</dbReference>
<protein>
    <submittedName>
        <fullName evidence="4">Phosphoadenylylsulfate reductase</fullName>
    </submittedName>
</protein>
<comment type="caution">
    <text evidence="4">The sequence shown here is derived from an EMBL/GenBank/DDBJ whole genome shotgun (WGS) entry which is preliminary data.</text>
</comment>
<comment type="pathway">
    <text evidence="2">Sulfur metabolism; hydrogen sulfide biosynthesis; sulfite from sulfate.</text>
</comment>
<evidence type="ECO:0000256" key="1">
    <source>
        <dbReference type="ARBA" id="ARBA00009732"/>
    </source>
</evidence>
<dbReference type="GO" id="GO:0005737">
    <property type="term" value="C:cytoplasm"/>
    <property type="evidence" value="ECO:0007669"/>
    <property type="project" value="TreeGrafter"/>
</dbReference>
<evidence type="ECO:0000259" key="3">
    <source>
        <dbReference type="Pfam" id="PF01507"/>
    </source>
</evidence>
<dbReference type="AlphaFoldDB" id="A0A2S5TIM3"/>
<keyword evidence="5" id="KW-1185">Reference proteome</keyword>
<dbReference type="GO" id="GO:0019379">
    <property type="term" value="P:sulfate assimilation, phosphoadenylyl sulfate reduction by phosphoadenylyl-sulfate reductase (thioredoxin)"/>
    <property type="evidence" value="ECO:0007669"/>
    <property type="project" value="TreeGrafter"/>
</dbReference>
<dbReference type="InterPro" id="IPR002500">
    <property type="entry name" value="PAPS_reduct_dom"/>
</dbReference>
<evidence type="ECO:0000313" key="5">
    <source>
        <dbReference type="Proteomes" id="UP000238220"/>
    </source>
</evidence>